<feature type="transmembrane region" description="Helical" evidence="7">
    <location>
        <begin position="109"/>
        <end position="133"/>
    </location>
</feature>
<evidence type="ECO:0000256" key="4">
    <source>
        <dbReference type="ARBA" id="ARBA00022989"/>
    </source>
</evidence>
<dbReference type="InterPro" id="IPR050622">
    <property type="entry name" value="CPA3_antiporter_subunitB"/>
</dbReference>
<evidence type="ECO:0000259" key="8">
    <source>
        <dbReference type="Pfam" id="PF04039"/>
    </source>
</evidence>
<accession>A0A3B0Y112</accession>
<keyword evidence="5 7" id="KW-0472">Membrane</keyword>
<protein>
    <submittedName>
        <fullName evidence="9">Na(+) H(+) antiporter subunit B</fullName>
    </submittedName>
</protein>
<feature type="region of interest" description="Disordered" evidence="6">
    <location>
        <begin position="138"/>
        <end position="171"/>
    </location>
</feature>
<dbReference type="GO" id="GO:0005886">
    <property type="term" value="C:plasma membrane"/>
    <property type="evidence" value="ECO:0007669"/>
    <property type="project" value="UniProtKB-SubCell"/>
</dbReference>
<name>A0A3B0Y112_9ZZZZ</name>
<organism evidence="9">
    <name type="scientific">hydrothermal vent metagenome</name>
    <dbReference type="NCBI Taxonomy" id="652676"/>
    <lineage>
        <taxon>unclassified sequences</taxon>
        <taxon>metagenomes</taxon>
        <taxon>ecological metagenomes</taxon>
    </lineage>
</organism>
<dbReference type="PANTHER" id="PTHR33932">
    <property type="entry name" value="NA(+)/H(+) ANTIPORTER SUBUNIT B"/>
    <property type="match status" value="1"/>
</dbReference>
<evidence type="ECO:0000256" key="3">
    <source>
        <dbReference type="ARBA" id="ARBA00022692"/>
    </source>
</evidence>
<sequence length="171" mass="18441">MKHHLVLRVVTKLLIPMIILFAFYVQFHGDYGPGGGFQAGVIFASAFILHGLVFGVAETQKVISPGILKATAALGVLLYAGTGLASMFFGGEFLNYSTLAATPVKGQHLGILLVELGVGITVASIMLSFFYIFSEQQKPQNTGSSTGKKQNTRRSKTGQFKKPNTEKDQRS</sequence>
<reference evidence="9" key="1">
    <citation type="submission" date="2018-06" db="EMBL/GenBank/DDBJ databases">
        <authorList>
            <person name="Zhirakovskaya E."/>
        </authorList>
    </citation>
    <scope>NUCLEOTIDE SEQUENCE</scope>
</reference>
<evidence type="ECO:0000256" key="2">
    <source>
        <dbReference type="ARBA" id="ARBA00022475"/>
    </source>
</evidence>
<evidence type="ECO:0000256" key="7">
    <source>
        <dbReference type="SAM" id="Phobius"/>
    </source>
</evidence>
<dbReference type="Pfam" id="PF04039">
    <property type="entry name" value="MnhB"/>
    <property type="match status" value="1"/>
</dbReference>
<evidence type="ECO:0000256" key="1">
    <source>
        <dbReference type="ARBA" id="ARBA00004651"/>
    </source>
</evidence>
<evidence type="ECO:0000256" key="6">
    <source>
        <dbReference type="SAM" id="MobiDB-lite"/>
    </source>
</evidence>
<dbReference type="EMBL" id="UOFL01000058">
    <property type="protein sequence ID" value="VAW74355.1"/>
    <property type="molecule type" value="Genomic_DNA"/>
</dbReference>
<keyword evidence="3 7" id="KW-0812">Transmembrane</keyword>
<gene>
    <name evidence="9" type="ORF">MNBD_GAMMA12-136</name>
</gene>
<comment type="subcellular location">
    <subcellularLocation>
        <location evidence="1">Cell membrane</location>
        <topology evidence="1">Multi-pass membrane protein</topology>
    </subcellularLocation>
</comment>
<dbReference type="PANTHER" id="PTHR33932:SF4">
    <property type="entry name" value="NA(+)_H(+) ANTIPORTER SUBUNIT B"/>
    <property type="match status" value="1"/>
</dbReference>
<proteinExistence type="predicted"/>
<feature type="transmembrane region" description="Helical" evidence="7">
    <location>
        <begin position="68"/>
        <end position="89"/>
    </location>
</feature>
<keyword evidence="2" id="KW-1003">Cell membrane</keyword>
<keyword evidence="4 7" id="KW-1133">Transmembrane helix</keyword>
<dbReference type="AlphaFoldDB" id="A0A3B0Y112"/>
<evidence type="ECO:0000313" key="9">
    <source>
        <dbReference type="EMBL" id="VAW74355.1"/>
    </source>
</evidence>
<feature type="compositionally biased region" description="Polar residues" evidence="6">
    <location>
        <begin position="138"/>
        <end position="149"/>
    </location>
</feature>
<evidence type="ECO:0000256" key="5">
    <source>
        <dbReference type="ARBA" id="ARBA00023136"/>
    </source>
</evidence>
<dbReference type="InterPro" id="IPR007182">
    <property type="entry name" value="MnhB"/>
</dbReference>
<feature type="transmembrane region" description="Helical" evidence="7">
    <location>
        <begin position="37"/>
        <end position="56"/>
    </location>
</feature>
<dbReference type="NCBIfam" id="NF009162">
    <property type="entry name" value="PRK12508.1"/>
    <property type="match status" value="1"/>
</dbReference>
<feature type="transmembrane region" description="Helical" evidence="7">
    <location>
        <begin position="5"/>
        <end position="25"/>
    </location>
</feature>
<feature type="domain" description="Na+/H+ antiporter MnhB subunit-related protein" evidence="8">
    <location>
        <begin position="6"/>
        <end position="127"/>
    </location>
</feature>